<gene>
    <name evidence="1" type="ORF">SDC9_38716</name>
</gene>
<organism evidence="1">
    <name type="scientific">bioreactor metagenome</name>
    <dbReference type="NCBI Taxonomy" id="1076179"/>
    <lineage>
        <taxon>unclassified sequences</taxon>
        <taxon>metagenomes</taxon>
        <taxon>ecological metagenomes</taxon>
    </lineage>
</organism>
<sequence>MEPPGTAPGSDPLILCAFMPIDRVAPDSANIGGAAGRHKGAGPCTFSATAAAAQGGRTGKGRPKAPLNGPCGQGSVPRLDLLELGQLLFAQLRIVRHLGEDRRIDRAKAGVELFLVREHRHALGVRMAIADLVDQRLGGLGAQPGIHEVIGLLFRAGRILHVDVAAEPGRRAFLRLALEGDGVVVGLEVGDAVVPRPGDEHFARGHDLRHLRGVGPVALHVLVGLAQPVCGGLELVVGDLGPVGDAGRQIGERPDVVRRVRQRGAALVFRVHEDLQRRHILGRHLLGVVGDRGHAPVGRQVPHAAVILEDRAVEELRVEIGKGRDLGDVPGLDQAGVAVFRHHLRAGVHDVRLEARSDLLIGLVIVAVEGIGRAVAVFFLVGLEQAGHLEARPVEDEQVLVGGKRGRRQDGGRDTGQEQGRFLHQSTVILY</sequence>
<dbReference type="EMBL" id="VSSQ01000364">
    <property type="protein sequence ID" value="MPL92606.1"/>
    <property type="molecule type" value="Genomic_DNA"/>
</dbReference>
<name>A0A644VMQ0_9ZZZZ</name>
<dbReference type="AlphaFoldDB" id="A0A644VMQ0"/>
<proteinExistence type="predicted"/>
<protein>
    <submittedName>
        <fullName evidence="1">Uncharacterized protein</fullName>
    </submittedName>
</protein>
<reference evidence="1" key="1">
    <citation type="submission" date="2019-08" db="EMBL/GenBank/DDBJ databases">
        <authorList>
            <person name="Kucharzyk K."/>
            <person name="Murdoch R.W."/>
            <person name="Higgins S."/>
            <person name="Loffler F."/>
        </authorList>
    </citation>
    <scope>NUCLEOTIDE SEQUENCE</scope>
</reference>
<evidence type="ECO:0000313" key="1">
    <source>
        <dbReference type="EMBL" id="MPL92606.1"/>
    </source>
</evidence>
<comment type="caution">
    <text evidence="1">The sequence shown here is derived from an EMBL/GenBank/DDBJ whole genome shotgun (WGS) entry which is preliminary data.</text>
</comment>
<accession>A0A644VMQ0</accession>